<dbReference type="InterPro" id="IPR001179">
    <property type="entry name" value="PPIase_FKBP_dom"/>
</dbReference>
<reference evidence="11" key="1">
    <citation type="submission" date="2020-01" db="EMBL/GenBank/DDBJ databases">
        <authorList>
            <person name="Meier V. D."/>
            <person name="Meier V D."/>
        </authorList>
    </citation>
    <scope>NUCLEOTIDE SEQUENCE</scope>
    <source>
        <strain evidence="11">HLG_WM_MAG_12</strain>
    </source>
</reference>
<dbReference type="InterPro" id="IPR048261">
    <property type="entry name" value="SlpA/SlyD-like_ins_sf"/>
</dbReference>
<keyword evidence="4" id="KW-0963">Cytoplasm</keyword>
<evidence type="ECO:0000256" key="6">
    <source>
        <dbReference type="ARBA" id="ARBA00023186"/>
    </source>
</evidence>
<name>A0A6S6T616_9BACT</name>
<keyword evidence="5 9" id="KW-0697">Rotamase</keyword>
<comment type="similarity">
    <text evidence="3">Belongs to the FKBP-type PPIase family.</text>
</comment>
<dbReference type="SUPFAM" id="SSF54534">
    <property type="entry name" value="FKBP-like"/>
    <property type="match status" value="1"/>
</dbReference>
<dbReference type="EMBL" id="CACVAW010000042">
    <property type="protein sequence ID" value="CAA6810623.1"/>
    <property type="molecule type" value="Genomic_DNA"/>
</dbReference>
<dbReference type="GO" id="GO:0003755">
    <property type="term" value="F:peptidyl-prolyl cis-trans isomerase activity"/>
    <property type="evidence" value="ECO:0007669"/>
    <property type="project" value="UniProtKB-KW"/>
</dbReference>
<protein>
    <recommendedName>
        <fullName evidence="9">peptidylprolyl isomerase</fullName>
        <ecNumber evidence="9">5.2.1.8</ecNumber>
    </recommendedName>
</protein>
<evidence type="ECO:0000256" key="9">
    <source>
        <dbReference type="PROSITE-ProRule" id="PRU00277"/>
    </source>
</evidence>
<dbReference type="PROSITE" id="PS50059">
    <property type="entry name" value="FKBP_PPIASE"/>
    <property type="match status" value="1"/>
</dbReference>
<evidence type="ECO:0000256" key="4">
    <source>
        <dbReference type="ARBA" id="ARBA00022490"/>
    </source>
</evidence>
<comment type="function">
    <text evidence="8">Also involved in hydrogenase metallocenter assembly, probably by participating in the nickel insertion step. This function in hydrogenase biosynthesis requires chaperone activity and the presence of the metal-binding domain, but not PPIase activity.</text>
</comment>
<dbReference type="PANTHER" id="PTHR47861">
    <property type="entry name" value="FKBP-TYPE PEPTIDYL-PROLYL CIS-TRANS ISOMERASE SLYD"/>
    <property type="match status" value="1"/>
</dbReference>
<evidence type="ECO:0000256" key="5">
    <source>
        <dbReference type="ARBA" id="ARBA00023110"/>
    </source>
</evidence>
<keyword evidence="6" id="KW-0143">Chaperone</keyword>
<comment type="catalytic activity">
    <reaction evidence="1 9">
        <text>[protein]-peptidylproline (omega=180) = [protein]-peptidylproline (omega=0)</text>
        <dbReference type="Rhea" id="RHEA:16237"/>
        <dbReference type="Rhea" id="RHEA-COMP:10747"/>
        <dbReference type="Rhea" id="RHEA-COMP:10748"/>
        <dbReference type="ChEBI" id="CHEBI:83833"/>
        <dbReference type="ChEBI" id="CHEBI:83834"/>
        <dbReference type="EC" id="5.2.1.8"/>
    </reaction>
</comment>
<gene>
    <name evidence="11" type="ORF">HELGO_WM20227</name>
</gene>
<dbReference type="GO" id="GO:0005737">
    <property type="term" value="C:cytoplasm"/>
    <property type="evidence" value="ECO:0007669"/>
    <property type="project" value="UniProtKB-SubCell"/>
</dbReference>
<dbReference type="Gene3D" id="3.10.50.40">
    <property type="match status" value="1"/>
</dbReference>
<organism evidence="11">
    <name type="scientific">uncultured Campylobacterales bacterium</name>
    <dbReference type="NCBI Taxonomy" id="352960"/>
    <lineage>
        <taxon>Bacteria</taxon>
        <taxon>Pseudomonadati</taxon>
        <taxon>Campylobacterota</taxon>
        <taxon>Epsilonproteobacteria</taxon>
        <taxon>Campylobacterales</taxon>
        <taxon>environmental samples</taxon>
    </lineage>
</organism>
<feature type="domain" description="PPIase FKBP-type" evidence="10">
    <location>
        <begin position="5"/>
        <end position="99"/>
    </location>
</feature>
<evidence type="ECO:0000256" key="8">
    <source>
        <dbReference type="ARBA" id="ARBA00037071"/>
    </source>
</evidence>
<dbReference type="AlphaFoldDB" id="A0A6S6T616"/>
<comment type="subcellular location">
    <subcellularLocation>
        <location evidence="2">Cytoplasm</location>
    </subcellularLocation>
</comment>
<dbReference type="PANTHER" id="PTHR47861:SF3">
    <property type="entry name" value="FKBP-TYPE PEPTIDYL-PROLYL CIS-TRANS ISOMERASE SLYD"/>
    <property type="match status" value="1"/>
</dbReference>
<dbReference type="Gene3D" id="2.40.10.330">
    <property type="match status" value="1"/>
</dbReference>
<evidence type="ECO:0000313" key="11">
    <source>
        <dbReference type="EMBL" id="CAA6810623.1"/>
    </source>
</evidence>
<evidence type="ECO:0000259" key="10">
    <source>
        <dbReference type="PROSITE" id="PS50059"/>
    </source>
</evidence>
<evidence type="ECO:0000256" key="3">
    <source>
        <dbReference type="ARBA" id="ARBA00006577"/>
    </source>
</evidence>
<evidence type="ECO:0000256" key="7">
    <source>
        <dbReference type="ARBA" id="ARBA00023235"/>
    </source>
</evidence>
<sequence length="152" mass="17146">MQKVSKNTLVSIAIKTQDDIGNTIQESDEIIYLHGGYGQIFQKLEDILDDKKVGDNFVVSLTPKEAFGEYDESLVRKEPLDEVPDDVELGMELDDDEKNVTWVVQDIQDSYVILNGNHELAGISLKISGEILEIEELSDEGVQKILDMEHEH</sequence>
<dbReference type="InterPro" id="IPR046357">
    <property type="entry name" value="PPIase_dom_sf"/>
</dbReference>
<dbReference type="EC" id="5.2.1.8" evidence="9"/>
<evidence type="ECO:0000256" key="2">
    <source>
        <dbReference type="ARBA" id="ARBA00004496"/>
    </source>
</evidence>
<proteinExistence type="inferred from homology"/>
<accession>A0A6S6T616</accession>
<evidence type="ECO:0000256" key="1">
    <source>
        <dbReference type="ARBA" id="ARBA00000971"/>
    </source>
</evidence>
<keyword evidence="7 9" id="KW-0413">Isomerase</keyword>
<dbReference type="GO" id="GO:0042026">
    <property type="term" value="P:protein refolding"/>
    <property type="evidence" value="ECO:0007669"/>
    <property type="project" value="UniProtKB-ARBA"/>
</dbReference>